<sequence>MQPKRKKIIILILIPEAVPKLATSYGIIVSGFIVTRCFNGPFTGWNGQRPLLNVLLAIRVKIIYYGDLIYSETLRQLLCQEIVANWDSCLINRR</sequence>
<dbReference type="STRING" id="216463.VC81_09750"/>
<gene>
    <name evidence="1" type="ORF">VC81_09750</name>
</gene>
<evidence type="ECO:0000313" key="1">
    <source>
        <dbReference type="EMBL" id="KJW12170.1"/>
    </source>
</evidence>
<dbReference type="PATRIC" id="fig|216463.3.peg.1207"/>
<name>A0A0F3RQI1_9LACO</name>
<proteinExistence type="predicted"/>
<dbReference type="AlphaFoldDB" id="A0A0F3RQI1"/>
<accession>A0A0F3RQI1</accession>
<dbReference type="EMBL" id="JZCR01000021">
    <property type="protein sequence ID" value="KJW12170.1"/>
    <property type="molecule type" value="Genomic_DNA"/>
</dbReference>
<comment type="caution">
    <text evidence="1">The sequence shown here is derived from an EMBL/GenBank/DDBJ whole genome shotgun (WGS) entry which is preliminary data.</text>
</comment>
<organism evidence="1 2">
    <name type="scientific">Levilactobacillus spicheri</name>
    <dbReference type="NCBI Taxonomy" id="216463"/>
    <lineage>
        <taxon>Bacteria</taxon>
        <taxon>Bacillati</taxon>
        <taxon>Bacillota</taxon>
        <taxon>Bacilli</taxon>
        <taxon>Lactobacillales</taxon>
        <taxon>Lactobacillaceae</taxon>
        <taxon>Levilactobacillus</taxon>
    </lineage>
</organism>
<protein>
    <submittedName>
        <fullName evidence="1">Uncharacterized protein</fullName>
    </submittedName>
</protein>
<reference evidence="1 2" key="1">
    <citation type="submission" date="2015-03" db="EMBL/GenBank/DDBJ databases">
        <authorList>
            <person name="Zheng J."/>
            <person name="Ganezle M."/>
        </authorList>
    </citation>
    <scope>NUCLEOTIDE SEQUENCE [LARGE SCALE GENOMIC DNA]</scope>
    <source>
        <strain evidence="1 2">LP38</strain>
    </source>
</reference>
<evidence type="ECO:0000313" key="2">
    <source>
        <dbReference type="Proteomes" id="UP000033491"/>
    </source>
</evidence>
<dbReference type="Proteomes" id="UP000033491">
    <property type="component" value="Unassembled WGS sequence"/>
</dbReference>